<dbReference type="Pfam" id="PF04755">
    <property type="entry name" value="PAP_fibrillin"/>
    <property type="match status" value="1"/>
</dbReference>
<comment type="subcellular location">
    <subcellularLocation>
        <location evidence="1">Plastid</location>
    </subcellularLocation>
</comment>
<evidence type="ECO:0000256" key="1">
    <source>
        <dbReference type="ARBA" id="ARBA00004474"/>
    </source>
</evidence>
<feature type="domain" description="Plastid lipid-associated protein/fibrillin conserved" evidence="3">
    <location>
        <begin position="91"/>
        <end position="250"/>
    </location>
</feature>
<dbReference type="GO" id="GO:0009536">
    <property type="term" value="C:plastid"/>
    <property type="evidence" value="ECO:0007669"/>
    <property type="project" value="UniProtKB-SubCell"/>
</dbReference>
<keyword evidence="2" id="KW-0934">Plastid</keyword>
<reference evidence="4" key="1">
    <citation type="submission" date="2021-01" db="EMBL/GenBank/DDBJ databases">
        <authorList>
            <person name="Corre E."/>
            <person name="Pelletier E."/>
            <person name="Niang G."/>
            <person name="Scheremetjew M."/>
            <person name="Finn R."/>
            <person name="Kale V."/>
            <person name="Holt S."/>
            <person name="Cochrane G."/>
            <person name="Meng A."/>
            <person name="Brown T."/>
            <person name="Cohen L."/>
        </authorList>
    </citation>
    <scope>NUCLEOTIDE SEQUENCE</scope>
    <source>
        <strain evidence="4">CCMP622</strain>
    </source>
</reference>
<dbReference type="PANTHER" id="PTHR31906">
    <property type="entry name" value="PLASTID-LIPID-ASSOCIATED PROTEIN 4, CHLOROPLASTIC-RELATED"/>
    <property type="match status" value="1"/>
</dbReference>
<proteinExistence type="predicted"/>
<protein>
    <recommendedName>
        <fullName evidence="3">Plastid lipid-associated protein/fibrillin conserved domain-containing protein</fullName>
    </recommendedName>
</protein>
<dbReference type="InterPro" id="IPR006843">
    <property type="entry name" value="PAP/fibrillin_dom"/>
</dbReference>
<evidence type="ECO:0000259" key="3">
    <source>
        <dbReference type="Pfam" id="PF04755"/>
    </source>
</evidence>
<evidence type="ECO:0000256" key="2">
    <source>
        <dbReference type="ARBA" id="ARBA00022640"/>
    </source>
</evidence>
<sequence length="253" mass="28668">MLLLITIPFVFCLEVPSRPLKVPKSSIALSYGSPWIPRKDLMGRDRTRAFLGRFRKKHLFAPGDHRNCLAAKSGFWSWDWSFLDGEKQRAQAKEELLAVIAPLRRGDGATAEQQAQVDRAARRVEKLNPYPKTLDDSILSGKWELVYTTSAQILCSNRPALLKPSKLYQTLDVAGLKGKNEQINYLGIPESVTAEFTPMNKTTVAVQFKEFGIGPFKFKAPEFFKGELRTTYVDDQMRISRGDKDNLFVLLRA</sequence>
<evidence type="ECO:0000313" key="4">
    <source>
        <dbReference type="EMBL" id="CAD9745920.1"/>
    </source>
</evidence>
<organism evidence="4">
    <name type="scientific">Lotharella oceanica</name>
    <dbReference type="NCBI Taxonomy" id="641309"/>
    <lineage>
        <taxon>Eukaryota</taxon>
        <taxon>Sar</taxon>
        <taxon>Rhizaria</taxon>
        <taxon>Cercozoa</taxon>
        <taxon>Chlorarachniophyceae</taxon>
        <taxon>Lotharella</taxon>
    </lineage>
</organism>
<dbReference type="EMBL" id="HBHP01001602">
    <property type="protein sequence ID" value="CAD9745920.1"/>
    <property type="molecule type" value="Transcribed_RNA"/>
</dbReference>
<dbReference type="InterPro" id="IPR039633">
    <property type="entry name" value="PAP"/>
</dbReference>
<dbReference type="AlphaFoldDB" id="A0A7S2X5L2"/>
<name>A0A7S2X5L2_9EUKA</name>
<accession>A0A7S2X5L2</accession>
<gene>
    <name evidence="4" type="ORF">LSP00402_LOCUS1041</name>
</gene>